<dbReference type="HAMAP" id="MF_03028">
    <property type="entry name" value="Pescadillo"/>
    <property type="match status" value="1"/>
</dbReference>
<keyword evidence="2 4" id="KW-0698">rRNA processing</keyword>
<comment type="subunit">
    <text evidence="4">Component of the NOP7 complex, composed of ERB1, NOP7 and YTM1. Within the NOP7 complex ERB1 appears to interact directly with NOP7 and YTM1. The NOP7 complex also associates with the 66S pre-ribosome.</text>
</comment>
<dbReference type="Pfam" id="PF06732">
    <property type="entry name" value="Pescadillo_N"/>
    <property type="match status" value="1"/>
</dbReference>
<dbReference type="CDD" id="cd17709">
    <property type="entry name" value="BRCT_pescadillo_like"/>
    <property type="match status" value="1"/>
</dbReference>
<keyword evidence="1 4" id="KW-0690">Ribosome biogenesis</keyword>
<dbReference type="Pfam" id="PF16589">
    <property type="entry name" value="BRCT_2"/>
    <property type="match status" value="1"/>
</dbReference>
<accession>A0A9N9H9S9</accession>
<feature type="region of interest" description="Disordered" evidence="5">
    <location>
        <begin position="592"/>
        <end position="628"/>
    </location>
</feature>
<dbReference type="InterPro" id="IPR010613">
    <property type="entry name" value="PES"/>
</dbReference>
<comment type="subcellular location">
    <subcellularLocation>
        <location evidence="4">Nucleus</location>
        <location evidence="4">Nucleolus</location>
    </subcellularLocation>
    <subcellularLocation>
        <location evidence="4">Nucleus</location>
        <location evidence="4">Nucleoplasm</location>
    </subcellularLocation>
</comment>
<keyword evidence="3 4" id="KW-0539">Nucleus</keyword>
<dbReference type="GO" id="GO:0043021">
    <property type="term" value="F:ribonucleoprotein complex binding"/>
    <property type="evidence" value="ECO:0007669"/>
    <property type="project" value="UniProtKB-UniRule"/>
</dbReference>
<dbReference type="PROSITE" id="PS50172">
    <property type="entry name" value="BRCT"/>
    <property type="match status" value="1"/>
</dbReference>
<feature type="compositionally biased region" description="Basic residues" evidence="5">
    <location>
        <begin position="592"/>
        <end position="606"/>
    </location>
</feature>
<dbReference type="Gene3D" id="3.40.50.10190">
    <property type="entry name" value="BRCT domain"/>
    <property type="match status" value="1"/>
</dbReference>
<dbReference type="Proteomes" id="UP000789508">
    <property type="component" value="Unassembled WGS sequence"/>
</dbReference>
<comment type="function">
    <text evidence="4">Component of the NOP7 complex, which is required for maturation of the 25S and 5.8S ribosomal RNAs and formation of the 60S ribosome.</text>
</comment>
<evidence type="ECO:0000256" key="2">
    <source>
        <dbReference type="ARBA" id="ARBA00022552"/>
    </source>
</evidence>
<dbReference type="OrthoDB" id="10264910at2759"/>
<organism evidence="7 8">
    <name type="scientific">Ambispora leptoticha</name>
    <dbReference type="NCBI Taxonomy" id="144679"/>
    <lineage>
        <taxon>Eukaryota</taxon>
        <taxon>Fungi</taxon>
        <taxon>Fungi incertae sedis</taxon>
        <taxon>Mucoromycota</taxon>
        <taxon>Glomeromycotina</taxon>
        <taxon>Glomeromycetes</taxon>
        <taxon>Archaeosporales</taxon>
        <taxon>Ambisporaceae</taxon>
        <taxon>Ambispora</taxon>
    </lineage>
</organism>
<dbReference type="InterPro" id="IPR036420">
    <property type="entry name" value="BRCT_dom_sf"/>
</dbReference>
<evidence type="ECO:0000259" key="6">
    <source>
        <dbReference type="PROSITE" id="PS50172"/>
    </source>
</evidence>
<name>A0A9N9H9S9_9GLOM</name>
<proteinExistence type="inferred from homology"/>
<reference evidence="7" key="1">
    <citation type="submission" date="2021-06" db="EMBL/GenBank/DDBJ databases">
        <authorList>
            <person name="Kallberg Y."/>
            <person name="Tangrot J."/>
            <person name="Rosling A."/>
        </authorList>
    </citation>
    <scope>NUCLEOTIDE SEQUENCE</scope>
    <source>
        <strain evidence="7">FL130A</strain>
    </source>
</reference>
<feature type="region of interest" description="Disordered" evidence="5">
    <location>
        <begin position="275"/>
        <end position="301"/>
    </location>
</feature>
<dbReference type="GO" id="GO:0003723">
    <property type="term" value="F:RNA binding"/>
    <property type="evidence" value="ECO:0007669"/>
    <property type="project" value="TreeGrafter"/>
</dbReference>
<dbReference type="GO" id="GO:0030687">
    <property type="term" value="C:preribosome, large subunit precursor"/>
    <property type="evidence" value="ECO:0007669"/>
    <property type="project" value="UniProtKB-UniRule"/>
</dbReference>
<dbReference type="InterPro" id="IPR001357">
    <property type="entry name" value="BRCT_dom"/>
</dbReference>
<dbReference type="SUPFAM" id="SSF52113">
    <property type="entry name" value="BRCT domain"/>
    <property type="match status" value="1"/>
</dbReference>
<keyword evidence="8" id="KW-1185">Reference proteome</keyword>
<dbReference type="AlphaFoldDB" id="A0A9N9H9S9"/>
<comment type="similarity">
    <text evidence="4">Belongs to the pescadillo family.</text>
</comment>
<evidence type="ECO:0000256" key="4">
    <source>
        <dbReference type="HAMAP-Rule" id="MF_03028"/>
    </source>
</evidence>
<evidence type="ECO:0000313" key="7">
    <source>
        <dbReference type="EMBL" id="CAG8667745.1"/>
    </source>
</evidence>
<sequence length="628" mass="72888">MGKLKKKGQSGAATNYITRNQALKKLQVTLADFRRLCILKGIYPRQPKNKKKANKGSTAPVTFYYTKDIQYLLHEPILNKFREYKIFARKLSKALGKRQIKVAQNLEKNKPVYTLDHIIKERYPSFIDALRDLDDALCMLFLFSTFPATNKIKNETVENCRRLSSEFQHYVMHTRCLRKTFLSIKGIYYQAEIKGQTINWVVPYQFSQQVPDDIDFRVMLTFLEFYQTLVGFVNYKLFTDINLLYPPKFDKEKDEEAAGLDAYLIESTNISANILDQSKKPEKTDNHDNSKNEINDAKEELTQKKEWEKRLKTLAQKITEIKAQDVKSAAAETQTDDSQTAEINDNKNQLIDDFNEQQSNGKSSSIAENQQVTQITPTTKLFTYYDIHSASVAESEFQQLFSKCIFYLSREVPRYSLEFVIRAFGGQVGWDPTVGGGSLFDETNEIITHQVCDRPSQNHQFLSRVYIQPQWVYDCVNARKLLTTEPYRPGKLLPPHLSPFVEHKEEKAEDSSNESEEETEEMVLMKELEAEAKGIPFSKYQQERKQLKSETIATSRKTIKSGQKRTIQEIEAAEEQEIKELGKIMMSKKQKKLYTKIEHGRKKQQRKVANLQQRKRELDAATSKKKKR</sequence>
<feature type="compositionally biased region" description="Basic and acidic residues" evidence="5">
    <location>
        <begin position="277"/>
        <end position="301"/>
    </location>
</feature>
<protein>
    <recommendedName>
        <fullName evidence="4">Pescadillo homolog</fullName>
    </recommendedName>
    <alternativeName>
        <fullName evidence="4">Nucleolar protein 7 homolog</fullName>
    </alternativeName>
</protein>
<comment type="caution">
    <text evidence="7">The sequence shown here is derived from an EMBL/GenBank/DDBJ whole genome shotgun (WGS) entry which is preliminary data.</text>
</comment>
<dbReference type="FunFam" id="3.40.50.10190:FF:000002">
    <property type="entry name" value="Pescadillo homolog"/>
    <property type="match status" value="1"/>
</dbReference>
<dbReference type="PANTHER" id="PTHR12221:SF6">
    <property type="entry name" value="PESCADILLO HOMOLOG"/>
    <property type="match status" value="1"/>
</dbReference>
<dbReference type="GO" id="GO:0005654">
    <property type="term" value="C:nucleoplasm"/>
    <property type="evidence" value="ECO:0007669"/>
    <property type="project" value="UniProtKB-SubCell"/>
</dbReference>
<feature type="domain" description="BRCT" evidence="6">
    <location>
        <begin position="396"/>
        <end position="489"/>
    </location>
</feature>
<gene>
    <name evidence="4" type="primary">NOP7</name>
    <name evidence="7" type="ORF">ALEPTO_LOCUS10507</name>
</gene>
<dbReference type="EMBL" id="CAJVPS010011886">
    <property type="protein sequence ID" value="CAG8667745.1"/>
    <property type="molecule type" value="Genomic_DNA"/>
</dbReference>
<dbReference type="SMART" id="SM00292">
    <property type="entry name" value="BRCT"/>
    <property type="match status" value="1"/>
</dbReference>
<dbReference type="PANTHER" id="PTHR12221">
    <property type="entry name" value="PESCADILLO - RELATED"/>
    <property type="match status" value="1"/>
</dbReference>
<evidence type="ECO:0000313" key="8">
    <source>
        <dbReference type="Proteomes" id="UP000789508"/>
    </source>
</evidence>
<evidence type="ECO:0000256" key="5">
    <source>
        <dbReference type="SAM" id="MobiDB-lite"/>
    </source>
</evidence>
<evidence type="ECO:0000256" key="1">
    <source>
        <dbReference type="ARBA" id="ARBA00022517"/>
    </source>
</evidence>
<dbReference type="GO" id="GO:0000466">
    <property type="term" value="P:maturation of 5.8S rRNA from tricistronic rRNA transcript (SSU-rRNA, 5.8S rRNA, LSU-rRNA)"/>
    <property type="evidence" value="ECO:0007669"/>
    <property type="project" value="UniProtKB-UniRule"/>
</dbReference>
<evidence type="ECO:0000256" key="3">
    <source>
        <dbReference type="ARBA" id="ARBA00023242"/>
    </source>
</evidence>
<dbReference type="GO" id="GO:0000463">
    <property type="term" value="P:maturation of LSU-rRNA from tricistronic rRNA transcript (SSU-rRNA, 5.8S rRNA, LSU-rRNA)"/>
    <property type="evidence" value="ECO:0007669"/>
    <property type="project" value="UniProtKB-UniRule"/>
</dbReference>
<dbReference type="GO" id="GO:0070545">
    <property type="term" value="C:PeBoW complex"/>
    <property type="evidence" value="ECO:0007669"/>
    <property type="project" value="TreeGrafter"/>
</dbReference>